<evidence type="ECO:0000313" key="2">
    <source>
        <dbReference type="EMBL" id="VTO17197.1"/>
    </source>
</evidence>
<dbReference type="SUPFAM" id="SSF52096">
    <property type="entry name" value="ClpP/crotonase"/>
    <property type="match status" value="1"/>
</dbReference>
<proteinExistence type="inferred from homology"/>
<dbReference type="InterPro" id="IPR029045">
    <property type="entry name" value="ClpP/crotonase-like_dom_sf"/>
</dbReference>
<dbReference type="GO" id="GO:0004300">
    <property type="term" value="F:enoyl-CoA hydratase activity"/>
    <property type="evidence" value="ECO:0007669"/>
    <property type="project" value="UniProtKB-EC"/>
</dbReference>
<accession>A0A4P1K9U0</accession>
<dbReference type="EMBL" id="LR588407">
    <property type="protein sequence ID" value="VTO17197.1"/>
    <property type="molecule type" value="Genomic_DNA"/>
</dbReference>
<keyword evidence="2" id="KW-0456">Lyase</keyword>
<dbReference type="Proteomes" id="UP000309952">
    <property type="component" value="Chromosome"/>
</dbReference>
<evidence type="ECO:0000313" key="3">
    <source>
        <dbReference type="Proteomes" id="UP000309952"/>
    </source>
</evidence>
<comment type="similarity">
    <text evidence="1">Belongs to the enoyl-CoA hydratase/isomerase family.</text>
</comment>
<dbReference type="PANTHER" id="PTHR43459:SF3">
    <property type="entry name" value="ENOYL-COA HYDRATASE ECHA15 (ENOYL HYDRASE) (UNSATURATED ACYL-COA HYDRATASE) (CROTONASE)-RELATED"/>
    <property type="match status" value="1"/>
</dbReference>
<protein>
    <submittedName>
        <fullName evidence="2">Probable enoyl-CoA hydratase echA8</fullName>
        <ecNumber evidence="2">4.2.1.17</ecNumber>
    </submittedName>
</protein>
<dbReference type="PANTHER" id="PTHR43459">
    <property type="entry name" value="ENOYL-COA HYDRATASE"/>
    <property type="match status" value="1"/>
</dbReference>
<dbReference type="InterPro" id="IPR001753">
    <property type="entry name" value="Enoyl-CoA_hydra/iso"/>
</dbReference>
<dbReference type="KEGG" id="bvy:NCTC9239_02342"/>
<dbReference type="Pfam" id="PF00378">
    <property type="entry name" value="ECH_1"/>
    <property type="match status" value="1"/>
</dbReference>
<dbReference type="Gene3D" id="1.10.12.10">
    <property type="entry name" value="Lyase 2-enoyl-coa Hydratase, Chain A, domain 2"/>
    <property type="match status" value="1"/>
</dbReference>
<name>A0A4P1K9U0_9CAUL</name>
<keyword evidence="3" id="KW-1185">Reference proteome</keyword>
<dbReference type="CDD" id="cd06558">
    <property type="entry name" value="crotonase-like"/>
    <property type="match status" value="1"/>
</dbReference>
<dbReference type="RefSeq" id="WP_134582106.1">
    <property type="nucleotide sequence ID" value="NZ_LR588407.1"/>
</dbReference>
<dbReference type="AlphaFoldDB" id="A0A4P1K9U0"/>
<dbReference type="EC" id="4.2.1.17" evidence="2"/>
<reference evidence="2 3" key="1">
    <citation type="submission" date="2019-04" db="EMBL/GenBank/DDBJ databases">
        <authorList>
            <consortium name="Pathogen Informatics"/>
        </authorList>
    </citation>
    <scope>NUCLEOTIDE SEQUENCE [LARGE SCALE GENOMIC DNA]</scope>
    <source>
        <strain evidence="2 3">NCTC9239</strain>
    </source>
</reference>
<gene>
    <name evidence="2" type="primary">echA8_3</name>
    <name evidence="2" type="ORF">NCTC9239_02342</name>
</gene>
<organism evidence="2 3">
    <name type="scientific">Brevundimonas vancanneytii</name>
    <dbReference type="NCBI Taxonomy" id="1325724"/>
    <lineage>
        <taxon>Bacteria</taxon>
        <taxon>Pseudomonadati</taxon>
        <taxon>Pseudomonadota</taxon>
        <taxon>Alphaproteobacteria</taxon>
        <taxon>Caulobacterales</taxon>
        <taxon>Caulobacteraceae</taxon>
        <taxon>Brevundimonas</taxon>
    </lineage>
</organism>
<dbReference type="InterPro" id="IPR014748">
    <property type="entry name" value="Enoyl-CoA_hydra_C"/>
</dbReference>
<evidence type="ECO:0000256" key="1">
    <source>
        <dbReference type="ARBA" id="ARBA00005254"/>
    </source>
</evidence>
<dbReference type="Gene3D" id="3.90.226.10">
    <property type="entry name" value="2-enoyl-CoA Hydratase, Chain A, domain 1"/>
    <property type="match status" value="1"/>
</dbReference>
<sequence>MRFEDYKSISFSRRGKVLTATLNVPDQLNAIAGALHTELAHLFPDVAADPETDVLVLTGAGRAFSAGGDLSHIDKMRNDPHGFSEAVREAKRIVFGAIDCDKPVIAKVNGDAIGLGATVALFCDIIFAADTARLGDPHVKIGLVAGDGGAIIWPQMIGYARAKHYLLTGDLVPAPDAAAMGLINFSLPTEELDAAVDAYADRLAAGATKAIRWSKVTMNIGLKQLAHQMMDAGMAYEAMASITADHGEAIAAMRERRKPAYTGR</sequence>